<keyword evidence="8" id="KW-1185">Reference proteome</keyword>
<feature type="compositionally biased region" description="Low complexity" evidence="5">
    <location>
        <begin position="9"/>
        <end position="22"/>
    </location>
</feature>
<dbReference type="SUPFAM" id="SSF52047">
    <property type="entry name" value="RNI-like"/>
    <property type="match status" value="1"/>
</dbReference>
<evidence type="ECO:0000256" key="1">
    <source>
        <dbReference type="ARBA" id="ARBA00022723"/>
    </source>
</evidence>
<reference evidence="7 8" key="1">
    <citation type="submission" date="2023-08" db="EMBL/GenBank/DDBJ databases">
        <authorList>
            <person name="Palmer J.M."/>
        </authorList>
    </citation>
    <scope>NUCLEOTIDE SEQUENCE [LARGE SCALE GENOMIC DNA]</scope>
    <source>
        <strain evidence="7 8">TWF481</strain>
    </source>
</reference>
<keyword evidence="1 4" id="KW-0479">Metal-binding</keyword>
<feature type="region of interest" description="Disordered" evidence="5">
    <location>
        <begin position="1"/>
        <end position="24"/>
    </location>
</feature>
<dbReference type="SUPFAM" id="SSF90229">
    <property type="entry name" value="CCCH zinc finger"/>
    <property type="match status" value="1"/>
</dbReference>
<evidence type="ECO:0000256" key="2">
    <source>
        <dbReference type="ARBA" id="ARBA00022771"/>
    </source>
</evidence>
<feature type="domain" description="C3H1-type" evidence="6">
    <location>
        <begin position="20"/>
        <end position="47"/>
    </location>
</feature>
<dbReference type="InterPro" id="IPR036855">
    <property type="entry name" value="Znf_CCCH_sf"/>
</dbReference>
<dbReference type="InterPro" id="IPR000571">
    <property type="entry name" value="Znf_CCCH"/>
</dbReference>
<dbReference type="InterPro" id="IPR032675">
    <property type="entry name" value="LRR_dom_sf"/>
</dbReference>
<gene>
    <name evidence="7" type="ORF">TWF481_007735</name>
</gene>
<evidence type="ECO:0000256" key="3">
    <source>
        <dbReference type="ARBA" id="ARBA00022833"/>
    </source>
</evidence>
<name>A0AAV9WCE3_9PEZI</name>
<evidence type="ECO:0000256" key="5">
    <source>
        <dbReference type="SAM" id="MobiDB-lite"/>
    </source>
</evidence>
<evidence type="ECO:0000313" key="7">
    <source>
        <dbReference type="EMBL" id="KAK6505845.1"/>
    </source>
</evidence>
<evidence type="ECO:0000256" key="4">
    <source>
        <dbReference type="PROSITE-ProRule" id="PRU00723"/>
    </source>
</evidence>
<feature type="zinc finger region" description="C3H1-type" evidence="4">
    <location>
        <begin position="20"/>
        <end position="47"/>
    </location>
</feature>
<dbReference type="AlphaFoldDB" id="A0AAV9WCE3"/>
<keyword evidence="2 4" id="KW-0863">Zinc-finger</keyword>
<proteinExistence type="predicted"/>
<dbReference type="SMART" id="SM00356">
    <property type="entry name" value="ZnF_C3H1"/>
    <property type="match status" value="1"/>
</dbReference>
<evidence type="ECO:0000313" key="8">
    <source>
        <dbReference type="Proteomes" id="UP001370758"/>
    </source>
</evidence>
<dbReference type="PROSITE" id="PS50103">
    <property type="entry name" value="ZF_C3H1"/>
    <property type="match status" value="1"/>
</dbReference>
<protein>
    <recommendedName>
        <fullName evidence="6">C3H1-type domain-containing protein</fullName>
    </recommendedName>
</protein>
<feature type="region of interest" description="Disordered" evidence="5">
    <location>
        <begin position="370"/>
        <end position="404"/>
    </location>
</feature>
<dbReference type="InterPro" id="IPR006553">
    <property type="entry name" value="Leu-rich_rpt_Cys-con_subtyp"/>
</dbReference>
<dbReference type="InterPro" id="IPR041367">
    <property type="entry name" value="Znf-CCCH_4"/>
</dbReference>
<evidence type="ECO:0000259" key="6">
    <source>
        <dbReference type="PROSITE" id="PS50103"/>
    </source>
</evidence>
<dbReference type="GO" id="GO:0008270">
    <property type="term" value="F:zinc ion binding"/>
    <property type="evidence" value="ECO:0007669"/>
    <property type="project" value="UniProtKB-KW"/>
</dbReference>
<organism evidence="7 8">
    <name type="scientific">Arthrobotrys musiformis</name>
    <dbReference type="NCBI Taxonomy" id="47236"/>
    <lineage>
        <taxon>Eukaryota</taxon>
        <taxon>Fungi</taxon>
        <taxon>Dikarya</taxon>
        <taxon>Ascomycota</taxon>
        <taxon>Pezizomycotina</taxon>
        <taxon>Orbiliomycetes</taxon>
        <taxon>Orbiliales</taxon>
        <taxon>Orbiliaceae</taxon>
        <taxon>Arthrobotrys</taxon>
    </lineage>
</organism>
<dbReference type="SMART" id="SM00367">
    <property type="entry name" value="LRR_CC"/>
    <property type="match status" value="2"/>
</dbReference>
<dbReference type="EMBL" id="JAVHJL010000004">
    <property type="protein sequence ID" value="KAK6505845.1"/>
    <property type="molecule type" value="Genomic_DNA"/>
</dbReference>
<dbReference type="Pfam" id="PF18044">
    <property type="entry name" value="zf-CCCH_4"/>
    <property type="match status" value="1"/>
</dbReference>
<comment type="caution">
    <text evidence="7">The sequence shown here is derived from an EMBL/GenBank/DDBJ whole genome shotgun (WGS) entry which is preliminary data.</text>
</comment>
<sequence>MLSRSNINPSGPRPSSTSRPGRQPACKYFTKGRCTRGDSCQFYHDPNFITDSYNDNEDFQIVEVDLSDLESLGPIALEALADGYLSLSESKPNEIAYKKYQHPPTPSTQILSFKDQKSYNKSRLTPAYTHLQFGSGFRVTNTHIQDLLSCPQMLANLEVFMIKGVDGTTTTTGKGKNKKTKIIDPVPIEITNEPFITVIRKCRNLRVLHLIGCVQLDDYAFKAIAQSCPDLVEMKLTGTPTQPGSLTTASPVYIVTKGQGTLTSIREIHLTNQSISSEGITLLSDCRPMANILEGLQQQGQQGQKKGLTLTSLEGTRVHHSSYIVALGDNKLKFKDCFAPNWDVNKGEQPDAEAVERLLAGADRLPGFWASPSSSCASSERGEEEEEGKDGPGAQNPSDEEGEEGIHHVEIVKGGGEDTQRLSDDLIAGLTNAIRRLHRNIDESLIIRDEDRFEELE</sequence>
<dbReference type="Gene3D" id="3.80.10.10">
    <property type="entry name" value="Ribonuclease Inhibitor"/>
    <property type="match status" value="1"/>
</dbReference>
<accession>A0AAV9WCE3</accession>
<dbReference type="Proteomes" id="UP001370758">
    <property type="component" value="Unassembled WGS sequence"/>
</dbReference>
<dbReference type="Gene3D" id="3.30.1370.210">
    <property type="match status" value="1"/>
</dbReference>
<keyword evidence="3 4" id="KW-0862">Zinc</keyword>